<protein>
    <submittedName>
        <fullName evidence="1">Uncharacterized protein</fullName>
    </submittedName>
</protein>
<dbReference type="AlphaFoldDB" id="A0AAE0GZ26"/>
<name>A0AAE0GZ26_9CHLO</name>
<dbReference type="EMBL" id="LGRX02001050">
    <property type="protein sequence ID" value="KAK3286987.1"/>
    <property type="molecule type" value="Genomic_DNA"/>
</dbReference>
<comment type="caution">
    <text evidence="1">The sequence shown here is derived from an EMBL/GenBank/DDBJ whole genome shotgun (WGS) entry which is preliminary data.</text>
</comment>
<dbReference type="Proteomes" id="UP001190700">
    <property type="component" value="Unassembled WGS sequence"/>
</dbReference>
<proteinExistence type="predicted"/>
<evidence type="ECO:0000313" key="1">
    <source>
        <dbReference type="EMBL" id="KAK3286987.1"/>
    </source>
</evidence>
<evidence type="ECO:0000313" key="2">
    <source>
        <dbReference type="Proteomes" id="UP001190700"/>
    </source>
</evidence>
<gene>
    <name evidence="1" type="ORF">CYMTET_5480</name>
</gene>
<accession>A0AAE0GZ26</accession>
<keyword evidence="2" id="KW-1185">Reference proteome</keyword>
<sequence>MQNVIKTKKKRFAARKLRYFVSEVMKSHTLAVHFGTRCLPIRKFRPASVLQPTKSKMKILREPEAAKCHVSKDASINIKNCQLQKTVQVAVPTLLCTLPAHAGFGVPESSAPDIIEIYHWFLGISPGLMYLYYKNIALKSDPELRFMQPQITEHDEGVLPFIETYSLDDIHSDDEYVGMMYCEHVEDDVDYLMKKYYEYVKWDIDLSKYTDDQIEGIIHFAASRAKGTCTNP</sequence>
<organism evidence="1 2">
    <name type="scientific">Cymbomonas tetramitiformis</name>
    <dbReference type="NCBI Taxonomy" id="36881"/>
    <lineage>
        <taxon>Eukaryota</taxon>
        <taxon>Viridiplantae</taxon>
        <taxon>Chlorophyta</taxon>
        <taxon>Pyramimonadophyceae</taxon>
        <taxon>Pyramimonadales</taxon>
        <taxon>Pyramimonadaceae</taxon>
        <taxon>Cymbomonas</taxon>
    </lineage>
</organism>
<reference evidence="1 2" key="1">
    <citation type="journal article" date="2015" name="Genome Biol. Evol.">
        <title>Comparative Genomics of a Bacterivorous Green Alga Reveals Evolutionary Causalities and Consequences of Phago-Mixotrophic Mode of Nutrition.</title>
        <authorList>
            <person name="Burns J.A."/>
            <person name="Paasch A."/>
            <person name="Narechania A."/>
            <person name="Kim E."/>
        </authorList>
    </citation>
    <scope>NUCLEOTIDE SEQUENCE [LARGE SCALE GENOMIC DNA]</scope>
    <source>
        <strain evidence="1 2">PLY_AMNH</strain>
    </source>
</reference>